<protein>
    <submittedName>
        <fullName evidence="1">Uncharacterized protein</fullName>
    </submittedName>
</protein>
<sequence>MRIKQCVIDYRKHRTKGLSDEQKRLHWETYAKSTERQEEMFTRVFESVFNDQKDLVISELERTGHLPVQLDDEKTALKFKPAIELVYQSGFESAV</sequence>
<organism evidence="1">
    <name type="scientific">viral metagenome</name>
    <dbReference type="NCBI Taxonomy" id="1070528"/>
    <lineage>
        <taxon>unclassified sequences</taxon>
        <taxon>metagenomes</taxon>
        <taxon>organismal metagenomes</taxon>
    </lineage>
</organism>
<dbReference type="AlphaFoldDB" id="A0A6M3LRU9"/>
<gene>
    <name evidence="1" type="ORF">MM415B07136_0008</name>
</gene>
<name>A0A6M3LRU9_9ZZZZ</name>
<dbReference type="EMBL" id="MT143443">
    <property type="protein sequence ID" value="QJA96889.1"/>
    <property type="molecule type" value="Genomic_DNA"/>
</dbReference>
<accession>A0A6M3LRU9</accession>
<evidence type="ECO:0000313" key="1">
    <source>
        <dbReference type="EMBL" id="QJA96889.1"/>
    </source>
</evidence>
<reference evidence="1" key="1">
    <citation type="submission" date="2020-03" db="EMBL/GenBank/DDBJ databases">
        <title>The deep terrestrial virosphere.</title>
        <authorList>
            <person name="Holmfeldt K."/>
            <person name="Nilsson E."/>
            <person name="Simone D."/>
            <person name="Lopez-Fernandez M."/>
            <person name="Wu X."/>
            <person name="de Brujin I."/>
            <person name="Lundin D."/>
            <person name="Andersson A."/>
            <person name="Bertilsson S."/>
            <person name="Dopson M."/>
        </authorList>
    </citation>
    <scope>NUCLEOTIDE SEQUENCE</scope>
    <source>
        <strain evidence="1">MM415B07136</strain>
    </source>
</reference>
<proteinExistence type="predicted"/>